<dbReference type="RefSeq" id="WP_183818041.1">
    <property type="nucleotide sequence ID" value="NZ_JACHOB010000004.1"/>
</dbReference>
<organism evidence="9 10">
    <name type="scientific">Parvularcula dongshanensis</name>
    <dbReference type="NCBI Taxonomy" id="1173995"/>
    <lineage>
        <taxon>Bacteria</taxon>
        <taxon>Pseudomonadati</taxon>
        <taxon>Pseudomonadota</taxon>
        <taxon>Alphaproteobacteria</taxon>
        <taxon>Parvularculales</taxon>
        <taxon>Parvularculaceae</taxon>
        <taxon>Parvularcula</taxon>
    </lineage>
</organism>
<feature type="transmembrane region" description="Helical" evidence="7">
    <location>
        <begin position="131"/>
        <end position="153"/>
    </location>
</feature>
<name>A0A840I5G1_9PROT</name>
<comment type="similarity">
    <text evidence="2">Belongs to the EamA transporter family.</text>
</comment>
<accession>A0A840I5G1</accession>
<feature type="transmembrane region" description="Helical" evidence="7">
    <location>
        <begin position="278"/>
        <end position="298"/>
    </location>
</feature>
<dbReference type="Proteomes" id="UP000563524">
    <property type="component" value="Unassembled WGS sequence"/>
</dbReference>
<reference evidence="9 10" key="1">
    <citation type="submission" date="2020-08" db="EMBL/GenBank/DDBJ databases">
        <title>Genomic Encyclopedia of Type Strains, Phase IV (KMG-IV): sequencing the most valuable type-strain genomes for metagenomic binning, comparative biology and taxonomic classification.</title>
        <authorList>
            <person name="Goeker M."/>
        </authorList>
    </citation>
    <scope>NUCLEOTIDE SEQUENCE [LARGE SCALE GENOMIC DNA]</scope>
    <source>
        <strain evidence="9 10">DSM 102850</strain>
    </source>
</reference>
<keyword evidence="5 7" id="KW-0472">Membrane</keyword>
<feature type="transmembrane region" description="Helical" evidence="7">
    <location>
        <begin position="191"/>
        <end position="208"/>
    </location>
</feature>
<evidence type="ECO:0000256" key="7">
    <source>
        <dbReference type="SAM" id="Phobius"/>
    </source>
</evidence>
<dbReference type="PANTHER" id="PTHR32322">
    <property type="entry name" value="INNER MEMBRANE TRANSPORTER"/>
    <property type="match status" value="1"/>
</dbReference>
<feature type="region of interest" description="Disordered" evidence="6">
    <location>
        <begin position="1"/>
        <end position="31"/>
    </location>
</feature>
<feature type="transmembrane region" description="Helical" evidence="7">
    <location>
        <begin position="249"/>
        <end position="271"/>
    </location>
</feature>
<feature type="transmembrane region" description="Helical" evidence="7">
    <location>
        <begin position="220"/>
        <end position="237"/>
    </location>
</feature>
<keyword evidence="4 7" id="KW-1133">Transmembrane helix</keyword>
<dbReference type="EMBL" id="JACHOB010000004">
    <property type="protein sequence ID" value="MBB4659434.1"/>
    <property type="molecule type" value="Genomic_DNA"/>
</dbReference>
<gene>
    <name evidence="9" type="ORF">GGQ59_001971</name>
</gene>
<sequence length="341" mass="35254">MLQAPDKTGESPPAAAPLDHGAATGDGLATSRTPTRTDWLMMLGVAVLGGSSFAAIRIGVETAPPPVVAAGRLWIAFGFMLAYCRMTGRPFLPLSRQGRFNPAWLFALAIGVIGYAAPLTAIPWAQRTVSSLLAGIYIAFMPVMTVLLAALFADERLTARKAAGFLGGTAGVLVLIGPDALAHIFSEDVRAQLVLLLSVTGYAVASVVMRRAPDVPARSFAAAFLLCGALLATPGAIAAGTEGISARSWAAIVFLGLLPTGLNAVFIILTVRRVGAGFLSLSSYLAPLVAILLGVALFGEALEPRYLLGLAAILGGMALAEPDSTRALASRFRALSSRAGR</sequence>
<feature type="domain" description="EamA" evidence="8">
    <location>
        <begin position="40"/>
        <end position="176"/>
    </location>
</feature>
<proteinExistence type="inferred from homology"/>
<evidence type="ECO:0000256" key="1">
    <source>
        <dbReference type="ARBA" id="ARBA00004141"/>
    </source>
</evidence>
<dbReference type="InterPro" id="IPR000620">
    <property type="entry name" value="EamA_dom"/>
</dbReference>
<dbReference type="InterPro" id="IPR050638">
    <property type="entry name" value="AA-Vitamin_Transporters"/>
</dbReference>
<comment type="caution">
    <text evidence="9">The sequence shown here is derived from an EMBL/GenBank/DDBJ whole genome shotgun (WGS) entry which is preliminary data.</text>
</comment>
<evidence type="ECO:0000256" key="3">
    <source>
        <dbReference type="ARBA" id="ARBA00022692"/>
    </source>
</evidence>
<feature type="transmembrane region" description="Helical" evidence="7">
    <location>
        <begin position="165"/>
        <end position="185"/>
    </location>
</feature>
<feature type="transmembrane region" description="Helical" evidence="7">
    <location>
        <begin position="39"/>
        <end position="60"/>
    </location>
</feature>
<keyword evidence="10" id="KW-1185">Reference proteome</keyword>
<evidence type="ECO:0000313" key="10">
    <source>
        <dbReference type="Proteomes" id="UP000563524"/>
    </source>
</evidence>
<evidence type="ECO:0000256" key="4">
    <source>
        <dbReference type="ARBA" id="ARBA00022989"/>
    </source>
</evidence>
<evidence type="ECO:0000313" key="9">
    <source>
        <dbReference type="EMBL" id="MBB4659434.1"/>
    </source>
</evidence>
<feature type="transmembrane region" description="Helical" evidence="7">
    <location>
        <begin position="104"/>
        <end position="125"/>
    </location>
</feature>
<comment type="subcellular location">
    <subcellularLocation>
        <location evidence="1">Membrane</location>
        <topology evidence="1">Multi-pass membrane protein</topology>
    </subcellularLocation>
</comment>
<dbReference type="AlphaFoldDB" id="A0A840I5G1"/>
<evidence type="ECO:0000259" key="8">
    <source>
        <dbReference type="Pfam" id="PF00892"/>
    </source>
</evidence>
<protein>
    <submittedName>
        <fullName evidence="9">Drug/metabolite transporter (DMT)-like permease</fullName>
    </submittedName>
</protein>
<evidence type="ECO:0000256" key="6">
    <source>
        <dbReference type="SAM" id="MobiDB-lite"/>
    </source>
</evidence>
<dbReference type="GO" id="GO:0016020">
    <property type="term" value="C:membrane"/>
    <property type="evidence" value="ECO:0007669"/>
    <property type="project" value="UniProtKB-SubCell"/>
</dbReference>
<evidence type="ECO:0000256" key="2">
    <source>
        <dbReference type="ARBA" id="ARBA00007362"/>
    </source>
</evidence>
<dbReference type="InterPro" id="IPR037185">
    <property type="entry name" value="EmrE-like"/>
</dbReference>
<feature type="domain" description="EamA" evidence="8">
    <location>
        <begin position="192"/>
        <end position="319"/>
    </location>
</feature>
<dbReference type="SUPFAM" id="SSF103481">
    <property type="entry name" value="Multidrug resistance efflux transporter EmrE"/>
    <property type="match status" value="2"/>
</dbReference>
<dbReference type="Pfam" id="PF00892">
    <property type="entry name" value="EamA"/>
    <property type="match status" value="2"/>
</dbReference>
<feature type="transmembrane region" description="Helical" evidence="7">
    <location>
        <begin position="66"/>
        <end position="84"/>
    </location>
</feature>
<keyword evidence="3 7" id="KW-0812">Transmembrane</keyword>
<dbReference type="PANTHER" id="PTHR32322:SF2">
    <property type="entry name" value="EAMA DOMAIN-CONTAINING PROTEIN"/>
    <property type="match status" value="1"/>
</dbReference>
<evidence type="ECO:0000256" key="5">
    <source>
        <dbReference type="ARBA" id="ARBA00023136"/>
    </source>
</evidence>